<feature type="domain" description="Exocyst complex subunit Exo70 C-terminal" evidence="6">
    <location>
        <begin position="372"/>
        <end position="478"/>
    </location>
</feature>
<reference evidence="8" key="1">
    <citation type="submission" date="2025-08" db="UniProtKB">
        <authorList>
            <consortium name="RefSeq"/>
        </authorList>
    </citation>
    <scope>IDENTIFICATION</scope>
</reference>
<dbReference type="GO" id="GO:0006887">
    <property type="term" value="P:exocytosis"/>
    <property type="evidence" value="ECO:0007669"/>
    <property type="project" value="UniProtKB-KW"/>
</dbReference>
<dbReference type="InterPro" id="IPR046364">
    <property type="entry name" value="Exo70_C"/>
</dbReference>
<comment type="function">
    <text evidence="5">Component of the exocyst complex involved in the docking of exocytic vesicles with fusion sites on the plasma membrane.</text>
</comment>
<dbReference type="OrthoDB" id="1922221at2759"/>
<evidence type="ECO:0000259" key="6">
    <source>
        <dbReference type="Pfam" id="PF03081"/>
    </source>
</evidence>
<evidence type="ECO:0000256" key="5">
    <source>
        <dbReference type="RuleBase" id="RU365026"/>
    </source>
</evidence>
<dbReference type="GO" id="GO:0015031">
    <property type="term" value="P:protein transport"/>
    <property type="evidence" value="ECO:0007669"/>
    <property type="project" value="UniProtKB-KW"/>
</dbReference>
<feature type="domain" description="Exocyst complex subunit Exo70 C-terminal" evidence="6">
    <location>
        <begin position="333"/>
        <end position="368"/>
    </location>
</feature>
<sequence length="485" mass="55855">MAGRSHKDEIEAKLKQEQDFTSVIRGSLQRNDQLTSRLESVLSSCESRLERLENSLIPVHQQTQILHNVKLNVDETLICLDQVIYHYQVIRETDRTIAQGPTGRLGEYLACLDQIRRSEEYFQENNPDGPELKTLRVRFERGKDLLQSEVQALLLRHSRPVPPVDILTLIDTGTLLENRSVDIFPSSVIYDVTSISAWLLENNCHQGKEDLLNVESGTFYQSVDAFCVLAEMEFTTLSKVFPHVYWEKVYDCLIQYTTSNTKRMLPSLVTSMEKVAAKGLEMYADHIKQFADKESNLPVDGTVHESTSNVILFLSQLLAQERPKSSTPPEGKALDNLIQAIQNKARTYKDPVLRTVFLLNNYNYMLKSTPVWVKVAQCLMDNNMSTTQQGNKLKEGEEHEHIKEKFKRFNDGLEGMCRTQKVWAMPDQEQRDVLLHTLKSSICQDYRTFLERYGHVTFTKHPEKYHKYSPEQVEDMIGQLFDLSA</sequence>
<dbReference type="InterPro" id="IPR016159">
    <property type="entry name" value="Cullin_repeat-like_dom_sf"/>
</dbReference>
<dbReference type="GO" id="GO:0005546">
    <property type="term" value="F:phosphatidylinositol-4,5-bisphosphate binding"/>
    <property type="evidence" value="ECO:0007669"/>
    <property type="project" value="InterPro"/>
</dbReference>
<dbReference type="GeneID" id="115826006"/>
<evidence type="ECO:0000256" key="3">
    <source>
        <dbReference type="ARBA" id="ARBA00022483"/>
    </source>
</evidence>
<dbReference type="SUPFAM" id="SSF74788">
    <property type="entry name" value="Cullin repeat-like"/>
    <property type="match status" value="1"/>
</dbReference>
<accession>A0A6J2WPQ7</accession>
<evidence type="ECO:0000313" key="8">
    <source>
        <dbReference type="RefSeq" id="XP_030645552.1"/>
    </source>
</evidence>
<protein>
    <recommendedName>
        <fullName evidence="4 5">Exocyst complex component 7</fullName>
    </recommendedName>
    <alternativeName>
        <fullName evidence="5">Exocyst complex component Exo70</fullName>
    </alternativeName>
</protein>
<name>A0A6J2WPQ7_CHACN</name>
<evidence type="ECO:0000256" key="2">
    <source>
        <dbReference type="ARBA" id="ARBA00022448"/>
    </source>
</evidence>
<keyword evidence="2 5" id="KW-0813">Transport</keyword>
<gene>
    <name evidence="8" type="primary">LOC115826006</name>
</gene>
<comment type="similarity">
    <text evidence="1 5">Belongs to the EXO70 family.</text>
</comment>
<dbReference type="PANTHER" id="PTHR12542:SF41">
    <property type="entry name" value="EXOCYST COMPLEX COMPONENT 7"/>
    <property type="match status" value="1"/>
</dbReference>
<evidence type="ECO:0000256" key="4">
    <source>
        <dbReference type="ARBA" id="ARBA00026169"/>
    </source>
</evidence>
<dbReference type="Proteomes" id="UP000504632">
    <property type="component" value="Chromosome 13"/>
</dbReference>
<dbReference type="InParanoid" id="A0A6J2WPQ7"/>
<dbReference type="InterPro" id="IPR004140">
    <property type="entry name" value="Exo70"/>
</dbReference>
<dbReference type="Pfam" id="PF20669">
    <property type="entry name" value="Exo70_N"/>
    <property type="match status" value="1"/>
</dbReference>
<evidence type="ECO:0000256" key="1">
    <source>
        <dbReference type="ARBA" id="ARBA00006756"/>
    </source>
</evidence>
<evidence type="ECO:0000313" key="7">
    <source>
        <dbReference type="Proteomes" id="UP000504632"/>
    </source>
</evidence>
<keyword evidence="5" id="KW-0653">Protein transport</keyword>
<dbReference type="Pfam" id="PF03081">
    <property type="entry name" value="Exo70_C"/>
    <property type="match status" value="2"/>
</dbReference>
<organism evidence="7 8">
    <name type="scientific">Chanos chanos</name>
    <name type="common">Milkfish</name>
    <name type="synonym">Mugil chanos</name>
    <dbReference type="NCBI Taxonomy" id="29144"/>
    <lineage>
        <taxon>Eukaryota</taxon>
        <taxon>Metazoa</taxon>
        <taxon>Chordata</taxon>
        <taxon>Craniata</taxon>
        <taxon>Vertebrata</taxon>
        <taxon>Euteleostomi</taxon>
        <taxon>Actinopterygii</taxon>
        <taxon>Neopterygii</taxon>
        <taxon>Teleostei</taxon>
        <taxon>Ostariophysi</taxon>
        <taxon>Gonorynchiformes</taxon>
        <taxon>Chanidae</taxon>
        <taxon>Chanos</taxon>
    </lineage>
</organism>
<dbReference type="AlphaFoldDB" id="A0A6J2WPQ7"/>
<dbReference type="GO" id="GO:0000145">
    <property type="term" value="C:exocyst"/>
    <property type="evidence" value="ECO:0007669"/>
    <property type="project" value="InterPro"/>
</dbReference>
<dbReference type="RefSeq" id="XP_030645552.1">
    <property type="nucleotide sequence ID" value="XM_030789692.1"/>
</dbReference>
<keyword evidence="3 5" id="KW-0268">Exocytosis</keyword>
<keyword evidence="7" id="KW-1185">Reference proteome</keyword>
<dbReference type="PANTHER" id="PTHR12542">
    <property type="entry name" value="EXOCYST COMPLEX PROTEIN EXO70"/>
    <property type="match status" value="1"/>
</dbReference>
<proteinExistence type="inferred from homology"/>
<dbReference type="Gene3D" id="1.20.1280.170">
    <property type="entry name" value="Exocyst complex component Exo70"/>
    <property type="match status" value="3"/>
</dbReference>